<evidence type="ECO:0008006" key="3">
    <source>
        <dbReference type="Google" id="ProtNLM"/>
    </source>
</evidence>
<dbReference type="PROSITE" id="PS51257">
    <property type="entry name" value="PROKAR_LIPOPROTEIN"/>
    <property type="match status" value="1"/>
</dbReference>
<evidence type="ECO:0000313" key="1">
    <source>
        <dbReference type="EMBL" id="PZX53056.1"/>
    </source>
</evidence>
<gene>
    <name evidence="1" type="ORF">LV84_03260</name>
</gene>
<evidence type="ECO:0000313" key="2">
    <source>
        <dbReference type="Proteomes" id="UP000249115"/>
    </source>
</evidence>
<reference evidence="1 2" key="1">
    <citation type="submission" date="2018-06" db="EMBL/GenBank/DDBJ databases">
        <title>Genomic Encyclopedia of Archaeal and Bacterial Type Strains, Phase II (KMG-II): from individual species to whole genera.</title>
        <authorList>
            <person name="Goeker M."/>
        </authorList>
    </citation>
    <scope>NUCLEOTIDE SEQUENCE [LARGE SCALE GENOMIC DNA]</scope>
    <source>
        <strain evidence="1 2">DSM 22686</strain>
    </source>
</reference>
<dbReference type="RefSeq" id="WP_205635749.1">
    <property type="nucleotide sequence ID" value="NZ_MSSV01000017.1"/>
</dbReference>
<proteinExistence type="predicted"/>
<dbReference type="Pfam" id="PF20583">
    <property type="entry name" value="DUF6786"/>
    <property type="match status" value="1"/>
</dbReference>
<dbReference type="EMBL" id="QKZU01000013">
    <property type="protein sequence ID" value="PZX53056.1"/>
    <property type="molecule type" value="Genomic_DNA"/>
</dbReference>
<organism evidence="1 2">
    <name type="scientific">Algoriphagus ratkowskyi</name>
    <dbReference type="NCBI Taxonomy" id="57028"/>
    <lineage>
        <taxon>Bacteria</taxon>
        <taxon>Pseudomonadati</taxon>
        <taxon>Bacteroidota</taxon>
        <taxon>Cytophagia</taxon>
        <taxon>Cytophagales</taxon>
        <taxon>Cyclobacteriaceae</taxon>
        <taxon>Algoriphagus</taxon>
    </lineage>
</organism>
<name>A0A2W7R1D7_9BACT</name>
<protein>
    <recommendedName>
        <fullName evidence="3">Lipoprotein</fullName>
    </recommendedName>
</protein>
<dbReference type="InterPro" id="IPR046713">
    <property type="entry name" value="DUF6786"/>
</dbReference>
<dbReference type="Proteomes" id="UP000249115">
    <property type="component" value="Unassembled WGS sequence"/>
</dbReference>
<sequence length="420" mass="46475">MVRSSVRKSLLILGAVVFLAGCRQKKTTDQELASSDSKGYSSYDDEVSFLKEFVELTELTDPSGKSKIAVSAALQGRVMTSTALGENGRSYGWINRELFSSGDTSEHFNAYGGEERFWLGPEGGQFSVFFKNGDDFNLDNWYTPRLIDLEKFEIKEQGASSVVFTKEATLTNYSGFQFELEIERKVEVLSPAQVFMQLGIESISGINTVAYQTTNTLKNMGSKDWEKETGLLSIWLLGMFNPSPSTTIVIPFHPGSEADLGIPVNDNYFGKVPHERLILKDSVLYFSADGTLRSKIGLSPARAKNILGSYDATNRILTILQYNQPQGVQDYVNSMWEIQASPFTGDVINSYNDGPAEPGKKPMGPFYELETSSPALALKSGQEGSHIQLTCHFEGDEEDLDRILKQILGVSIDEISKAFN</sequence>
<comment type="caution">
    <text evidence="1">The sequence shown here is derived from an EMBL/GenBank/DDBJ whole genome shotgun (WGS) entry which is preliminary data.</text>
</comment>
<dbReference type="AlphaFoldDB" id="A0A2W7R1D7"/>
<accession>A0A2W7R1D7</accession>